<evidence type="ECO:0000313" key="2">
    <source>
        <dbReference type="EMBL" id="MQY17664.1"/>
    </source>
</evidence>
<dbReference type="InterPro" id="IPR033458">
    <property type="entry name" value="DUF5134"/>
</dbReference>
<keyword evidence="1" id="KW-0812">Transmembrane</keyword>
<gene>
    <name evidence="2" type="ORF">NRB20_07280</name>
</gene>
<keyword evidence="1" id="KW-1133">Transmembrane helix</keyword>
<feature type="transmembrane region" description="Helical" evidence="1">
    <location>
        <begin position="182"/>
        <end position="201"/>
    </location>
</feature>
<dbReference type="EMBL" id="WEGK01000001">
    <property type="protein sequence ID" value="MQY17664.1"/>
    <property type="molecule type" value="Genomic_DNA"/>
</dbReference>
<feature type="transmembrane region" description="Helical" evidence="1">
    <location>
        <begin position="144"/>
        <end position="162"/>
    </location>
</feature>
<feature type="transmembrane region" description="Helical" evidence="1">
    <location>
        <begin position="12"/>
        <end position="33"/>
    </location>
</feature>
<sequence>MGGFVAEYTVLRWGIVAGFVVAAILVAGRLPVFAHRGGADRTVGPVADHASDAAHLLMCLVMFAMLLFPMAAAPDALRGVLIAMLVVYAAVLLERVWTWYNGDCPPAHATSIGYHLVAAAAMLWAMSGHAMSMTTDRPHTGSSVPMLVFAALFVLDAVLMFVPGPKALLRHAIGHTMTPAAVIPHVVMNVGTAYMLVAAALR</sequence>
<evidence type="ECO:0000313" key="3">
    <source>
        <dbReference type="Proteomes" id="UP000438448"/>
    </source>
</evidence>
<reference evidence="2 3" key="1">
    <citation type="submission" date="2019-10" db="EMBL/GenBank/DDBJ databases">
        <title>Nocardia macrotermitis sp. nov. and Nocardia aurantia sp. nov., isolated from the gut of fungus growing-termite Macrotermes natalensis.</title>
        <authorList>
            <person name="Benndorf R."/>
            <person name="Schwitalla J."/>
            <person name="Martin K."/>
            <person name="De Beer W."/>
            <person name="Kaster A.-K."/>
            <person name="Vollmers J."/>
            <person name="Poulsen M."/>
            <person name="Beemelmanns C."/>
        </authorList>
    </citation>
    <scope>NUCLEOTIDE SEQUENCE [LARGE SCALE GENOMIC DNA]</scope>
    <source>
        <strain evidence="2 3">RB20</strain>
    </source>
</reference>
<proteinExistence type="predicted"/>
<feature type="transmembrane region" description="Helical" evidence="1">
    <location>
        <begin position="80"/>
        <end position="100"/>
    </location>
</feature>
<organism evidence="2 3">
    <name type="scientific">Nocardia macrotermitis</name>
    <dbReference type="NCBI Taxonomy" id="2585198"/>
    <lineage>
        <taxon>Bacteria</taxon>
        <taxon>Bacillati</taxon>
        <taxon>Actinomycetota</taxon>
        <taxon>Actinomycetes</taxon>
        <taxon>Mycobacteriales</taxon>
        <taxon>Nocardiaceae</taxon>
        <taxon>Nocardia</taxon>
    </lineage>
</organism>
<dbReference type="RefSeq" id="WP_194289703.1">
    <property type="nucleotide sequence ID" value="NZ_WEGK01000001.1"/>
</dbReference>
<keyword evidence="1" id="KW-0472">Membrane</keyword>
<keyword evidence="3" id="KW-1185">Reference proteome</keyword>
<feature type="transmembrane region" description="Helical" evidence="1">
    <location>
        <begin position="53"/>
        <end position="73"/>
    </location>
</feature>
<protein>
    <recommendedName>
        <fullName evidence="4">DUF5134 domain-containing protein</fullName>
    </recommendedName>
</protein>
<dbReference type="Proteomes" id="UP000438448">
    <property type="component" value="Unassembled WGS sequence"/>
</dbReference>
<dbReference type="AlphaFoldDB" id="A0A7K0CYE3"/>
<name>A0A7K0CYE3_9NOCA</name>
<accession>A0A7K0CYE3</accession>
<feature type="transmembrane region" description="Helical" evidence="1">
    <location>
        <begin position="112"/>
        <end position="132"/>
    </location>
</feature>
<comment type="caution">
    <text evidence="2">The sequence shown here is derived from an EMBL/GenBank/DDBJ whole genome shotgun (WGS) entry which is preliminary data.</text>
</comment>
<evidence type="ECO:0008006" key="4">
    <source>
        <dbReference type="Google" id="ProtNLM"/>
    </source>
</evidence>
<evidence type="ECO:0000256" key="1">
    <source>
        <dbReference type="SAM" id="Phobius"/>
    </source>
</evidence>
<dbReference type="Pfam" id="PF17197">
    <property type="entry name" value="DUF5134"/>
    <property type="match status" value="1"/>
</dbReference>